<feature type="non-terminal residue" evidence="3">
    <location>
        <position position="758"/>
    </location>
</feature>
<gene>
    <name evidence="3" type="ORF">PU560_06940</name>
</gene>
<dbReference type="Proteomes" id="UP001165561">
    <property type="component" value="Unassembled WGS sequence"/>
</dbReference>
<dbReference type="InterPro" id="IPR039331">
    <property type="entry name" value="PAPs-like"/>
</dbReference>
<evidence type="ECO:0000313" key="4">
    <source>
        <dbReference type="Proteomes" id="UP001165561"/>
    </source>
</evidence>
<comment type="caution">
    <text evidence="3">The sequence shown here is derived from an EMBL/GenBank/DDBJ whole genome shotgun (WGS) entry which is preliminary data.</text>
</comment>
<keyword evidence="4" id="KW-1185">Reference proteome</keyword>
<feature type="chain" id="PRO_5047177035" evidence="2">
    <location>
        <begin position="25"/>
        <end position="758"/>
    </location>
</feature>
<protein>
    <submittedName>
        <fullName evidence="3">Metallophosphoesterase</fullName>
    </submittedName>
</protein>
<reference evidence="3" key="1">
    <citation type="submission" date="2023-02" db="EMBL/GenBank/DDBJ databases">
        <title>Georgenia sp.10Sc9-8, isolated from a soil sample collected from the Taklamakan desert.</title>
        <authorList>
            <person name="Liu S."/>
        </authorList>
    </citation>
    <scope>NUCLEOTIDE SEQUENCE</scope>
    <source>
        <strain evidence="3">10Sc9-8</strain>
    </source>
</reference>
<evidence type="ECO:0000256" key="2">
    <source>
        <dbReference type="SAM" id="SignalP"/>
    </source>
</evidence>
<dbReference type="PANTHER" id="PTHR22953:SF153">
    <property type="entry name" value="PURPLE ACID PHOSPHATASE"/>
    <property type="match status" value="1"/>
</dbReference>
<dbReference type="SUPFAM" id="SSF56300">
    <property type="entry name" value="Metallo-dependent phosphatases"/>
    <property type="match status" value="1"/>
</dbReference>
<dbReference type="Gene3D" id="3.60.21.10">
    <property type="match status" value="1"/>
</dbReference>
<dbReference type="InterPro" id="IPR029052">
    <property type="entry name" value="Metallo-depent_PP-like"/>
</dbReference>
<organism evidence="3 4">
    <name type="scientific">Georgenia halotolerans</name>
    <dbReference type="NCBI Taxonomy" id="3028317"/>
    <lineage>
        <taxon>Bacteria</taxon>
        <taxon>Bacillati</taxon>
        <taxon>Actinomycetota</taxon>
        <taxon>Actinomycetes</taxon>
        <taxon>Micrococcales</taxon>
        <taxon>Bogoriellaceae</taxon>
        <taxon>Georgenia</taxon>
    </lineage>
</organism>
<accession>A0ABT5TW38</accession>
<dbReference type="EMBL" id="JARACI010000812">
    <property type="protein sequence ID" value="MDD9206204.1"/>
    <property type="molecule type" value="Genomic_DNA"/>
</dbReference>
<name>A0ABT5TW38_9MICO</name>
<feature type="signal peptide" evidence="2">
    <location>
        <begin position="1"/>
        <end position="24"/>
    </location>
</feature>
<evidence type="ECO:0000256" key="1">
    <source>
        <dbReference type="ARBA" id="ARBA00022729"/>
    </source>
</evidence>
<proteinExistence type="predicted"/>
<sequence>MNHRAGARAVAGGLAMTLAGSVLAVASPITGPAAAAQEKVFSTEPVGTLDLLTDPFLQMPGAESVHVVWNTEFAGPSVALVGDGVDALGVEELAAASRGEVPDGITAVTAESHQYSRLVEDVSSHLPAEKKPTDGIADRTVWRHEAAVTGLEPGVRTPYRVVSVDGDGELAASGTFTLAPAPRPGDDLRVLLTSDHQAMANTPANLQVAADTIGDIDAVFLAGDLVNHPDRASEWFDDTRGGAFFPVLQGNAARASTNGDTYQGAEIIQHAPLYPAVGNHEVQGRVDGMTSISSSFGSPVPVAVAEAEYEKVADEVNPTGDPAVRDQWIEDNSFSTTTYEEMFTLPDDSPGGETYYATTVGDVRLISLFSTRIWRGTTADADPGERTSTSRYQESVSVLGDPLAQGYGEHIFEPIGAGSEQFAWLQEELASEEFQDARFRVVMLHEGPQGLGDNVMPHFADPVRIEETDDAGNVVGVRYEYPAEGNVLVNDLQPMLEEAGVDLVHNGHSHLWNRFRSEAGTNYLETSNTGNSYGAYHELSGRSRPVPPEPWDAENYVAQGNPGGLDPIMPTGTPLTGEDGEPVPFVQSNDHAVFAVLDTGTNEVISYHYDVRTPDQPAIELDRFSLGRAPGEEPGEPTGPGRAEHGFFLNDGWDAWANHVFQYGRFSDEVLIGNWDKSGIDTITMRRGNEFHVSNAQRGGDAEEVFRYGRPGDPILVGDWDGDGLDTLAVRRGNEYHVKNAASGGDADVVIHYGRAGD</sequence>
<dbReference type="PANTHER" id="PTHR22953">
    <property type="entry name" value="ACID PHOSPHATASE RELATED"/>
    <property type="match status" value="1"/>
</dbReference>
<evidence type="ECO:0000313" key="3">
    <source>
        <dbReference type="EMBL" id="MDD9206204.1"/>
    </source>
</evidence>
<keyword evidence="1 2" id="KW-0732">Signal</keyword>